<evidence type="ECO:0000313" key="2">
    <source>
        <dbReference type="Proteomes" id="UP000550260"/>
    </source>
</evidence>
<accession>A0A8E2B3K3</accession>
<dbReference type="AlphaFoldDB" id="A0A8E2B3K3"/>
<dbReference type="EMBL" id="JACJHR010000025">
    <property type="protein sequence ID" value="MBB2501194.1"/>
    <property type="molecule type" value="Genomic_DNA"/>
</dbReference>
<name>A0A8E2B3K3_9PSEU</name>
<proteinExistence type="predicted"/>
<protein>
    <submittedName>
        <fullName evidence="1">Uncharacterized protein</fullName>
    </submittedName>
</protein>
<sequence>MNPVDLEQWVQVPVLASDVQIGDRVLVEGHTEPWTVYRLHAASWGPAPHVVSPAPNPDWAGPRFERDRLSDPVTLLVAPEDIPTPAPHGARIRSHAPAKRGWYTDPGGWDVACGCGWRLAVPVEGNRAAARREWLRHKASALTGLLAVTPGRPRTAMLARLPEQAERFGSRRWRLVRLNRGGGSR</sequence>
<comment type="caution">
    <text evidence="1">The sequence shown here is derived from an EMBL/GenBank/DDBJ whole genome shotgun (WGS) entry which is preliminary data.</text>
</comment>
<evidence type="ECO:0000313" key="1">
    <source>
        <dbReference type="EMBL" id="MBB2501194.1"/>
    </source>
</evidence>
<dbReference type="Proteomes" id="UP000550260">
    <property type="component" value="Unassembled WGS sequence"/>
</dbReference>
<organism evidence="1 2">
    <name type="scientific">Amycolatopsis echigonensis</name>
    <dbReference type="NCBI Taxonomy" id="2576905"/>
    <lineage>
        <taxon>Bacteria</taxon>
        <taxon>Bacillati</taxon>
        <taxon>Actinomycetota</taxon>
        <taxon>Actinomycetes</taxon>
        <taxon>Pseudonocardiales</taxon>
        <taxon>Pseudonocardiaceae</taxon>
        <taxon>Amycolatopsis</taxon>
    </lineage>
</organism>
<gene>
    <name evidence="1" type="ORF">H5411_18915</name>
</gene>
<reference evidence="1 2" key="1">
    <citation type="submission" date="2020-08" db="EMBL/GenBank/DDBJ databases">
        <title>Amycolatopsis echigonensis JCM 21831.</title>
        <authorList>
            <person name="Tedsree N."/>
            <person name="Kuncharoen N."/>
            <person name="Likhitwitayawuid K."/>
            <person name="Tanasupawat S."/>
        </authorList>
    </citation>
    <scope>NUCLEOTIDE SEQUENCE [LARGE SCALE GENOMIC DNA]</scope>
    <source>
        <strain evidence="1 2">JCM 21831</strain>
    </source>
</reference>
<dbReference type="RefSeq" id="WP_183124489.1">
    <property type="nucleotide sequence ID" value="NZ_JACJHR010000025.1"/>
</dbReference>